<dbReference type="PANTHER" id="PTHR14002">
    <property type="entry name" value="ENDOGLIN/TGF-BETA RECEPTOR TYPE III"/>
    <property type="match status" value="1"/>
</dbReference>
<proteinExistence type="predicted"/>
<name>A0ABQ9EUH2_TEGGR</name>
<keyword evidence="2" id="KW-1015">Disulfide bond</keyword>
<keyword evidence="3" id="KW-0472">Membrane</keyword>
<dbReference type="Gene3D" id="2.60.40.4100">
    <property type="entry name" value="Zona pellucida, ZP-C domain"/>
    <property type="match status" value="1"/>
</dbReference>
<dbReference type="PANTHER" id="PTHR14002:SF43">
    <property type="entry name" value="DELTA-LIKE PROTEIN"/>
    <property type="match status" value="1"/>
</dbReference>
<evidence type="ECO:0000313" key="5">
    <source>
        <dbReference type="EMBL" id="KAJ8308838.1"/>
    </source>
</evidence>
<keyword evidence="3" id="KW-0812">Transmembrane</keyword>
<dbReference type="EMBL" id="JARBDR010000657">
    <property type="protein sequence ID" value="KAJ8308838.1"/>
    <property type="molecule type" value="Genomic_DNA"/>
</dbReference>
<feature type="transmembrane region" description="Helical" evidence="3">
    <location>
        <begin position="105"/>
        <end position="126"/>
    </location>
</feature>
<keyword evidence="1" id="KW-0732">Signal</keyword>
<organism evidence="5 6">
    <name type="scientific">Tegillarca granosa</name>
    <name type="common">Malaysian cockle</name>
    <name type="synonym">Anadara granosa</name>
    <dbReference type="NCBI Taxonomy" id="220873"/>
    <lineage>
        <taxon>Eukaryota</taxon>
        <taxon>Metazoa</taxon>
        <taxon>Spiralia</taxon>
        <taxon>Lophotrochozoa</taxon>
        <taxon>Mollusca</taxon>
        <taxon>Bivalvia</taxon>
        <taxon>Autobranchia</taxon>
        <taxon>Pteriomorphia</taxon>
        <taxon>Arcoida</taxon>
        <taxon>Arcoidea</taxon>
        <taxon>Arcidae</taxon>
        <taxon>Tegillarca</taxon>
    </lineage>
</organism>
<keyword evidence="3" id="KW-1133">Transmembrane helix</keyword>
<evidence type="ECO:0000256" key="1">
    <source>
        <dbReference type="ARBA" id="ARBA00022729"/>
    </source>
</evidence>
<comment type="caution">
    <text evidence="5">The sequence shown here is derived from an EMBL/GenBank/DDBJ whole genome shotgun (WGS) entry which is preliminary data.</text>
</comment>
<dbReference type="InterPro" id="IPR055355">
    <property type="entry name" value="ZP-C"/>
</dbReference>
<keyword evidence="6" id="KW-1185">Reference proteome</keyword>
<protein>
    <recommendedName>
        <fullName evidence="4">ZP domain-containing protein</fullName>
    </recommendedName>
</protein>
<evidence type="ECO:0000256" key="2">
    <source>
        <dbReference type="ARBA" id="ARBA00023157"/>
    </source>
</evidence>
<evidence type="ECO:0000259" key="4">
    <source>
        <dbReference type="PROSITE" id="PS51034"/>
    </source>
</evidence>
<feature type="domain" description="ZP" evidence="4">
    <location>
        <begin position="1"/>
        <end position="74"/>
    </location>
</feature>
<sequence length="141" mass="15886">MPSKRHYHICSINCPSSPMVNMYPSTQNEVTFNVRSFMFRSTVPSIVYVHCEVSVCHKSSPGCNRDCRQRRKREVSGKHSSHLLSTGPIYVMADKDSDEGTTGPIIAVAVFAWIAVVAVGISIIGWRKRYSVAYQYSKIRQ</sequence>
<dbReference type="Pfam" id="PF00100">
    <property type="entry name" value="Zona_pellucida"/>
    <property type="match status" value="1"/>
</dbReference>
<reference evidence="5 6" key="1">
    <citation type="submission" date="2022-12" db="EMBL/GenBank/DDBJ databases">
        <title>Chromosome-level genome of Tegillarca granosa.</title>
        <authorList>
            <person name="Kim J."/>
        </authorList>
    </citation>
    <scope>NUCLEOTIDE SEQUENCE [LARGE SCALE GENOMIC DNA]</scope>
    <source>
        <strain evidence="5">Teg-2019</strain>
        <tissue evidence="5">Adductor muscle</tissue>
    </source>
</reference>
<evidence type="ECO:0000313" key="6">
    <source>
        <dbReference type="Proteomes" id="UP001217089"/>
    </source>
</evidence>
<dbReference type="Proteomes" id="UP001217089">
    <property type="component" value="Unassembled WGS sequence"/>
</dbReference>
<gene>
    <name evidence="5" type="ORF">KUTeg_013712</name>
</gene>
<accession>A0ABQ9EUH2</accession>
<dbReference type="PROSITE" id="PS51034">
    <property type="entry name" value="ZP_2"/>
    <property type="match status" value="1"/>
</dbReference>
<dbReference type="InterPro" id="IPR001507">
    <property type="entry name" value="ZP_dom"/>
</dbReference>
<dbReference type="InterPro" id="IPR042235">
    <property type="entry name" value="ZP-C_dom"/>
</dbReference>
<evidence type="ECO:0000256" key="3">
    <source>
        <dbReference type="SAM" id="Phobius"/>
    </source>
</evidence>